<protein>
    <recommendedName>
        <fullName evidence="1">UPF0473 protein EDC14_101256</fullName>
    </recommendedName>
</protein>
<dbReference type="AlphaFoldDB" id="A0A4R1RSQ6"/>
<evidence type="ECO:0000256" key="1">
    <source>
        <dbReference type="HAMAP-Rule" id="MF_01448"/>
    </source>
</evidence>
<name>A0A4R1RSQ6_HYDET</name>
<keyword evidence="3" id="KW-1185">Reference proteome</keyword>
<sequence length="94" mass="10987">MSDQETNWITLVDEEGQEHRFNLLNIVEVEDAKYAVMVPETQENEEEEEAVIFKIETDEKGEEVLVDIEDDDEFAKVCEALEEMIDEEDETDED</sequence>
<gene>
    <name evidence="2" type="ORF">EDC14_101256</name>
</gene>
<dbReference type="RefSeq" id="WP_341540156.1">
    <property type="nucleotide sequence ID" value="NZ_SLUN01000012.1"/>
</dbReference>
<proteinExistence type="inferred from homology"/>
<comment type="caution">
    <text evidence="2">The sequence shown here is derived from an EMBL/GenBank/DDBJ whole genome shotgun (WGS) entry which is preliminary data.</text>
</comment>
<comment type="similarity">
    <text evidence="1">Belongs to the UPF0473 family.</text>
</comment>
<evidence type="ECO:0000313" key="2">
    <source>
        <dbReference type="EMBL" id="TCL69359.1"/>
    </source>
</evidence>
<dbReference type="InterPro" id="IPR009711">
    <property type="entry name" value="UPF0473"/>
</dbReference>
<reference evidence="2 3" key="1">
    <citation type="submission" date="2019-03" db="EMBL/GenBank/DDBJ databases">
        <title>Genomic Encyclopedia of Type Strains, Phase IV (KMG-IV): sequencing the most valuable type-strain genomes for metagenomic binning, comparative biology and taxonomic classification.</title>
        <authorList>
            <person name="Goeker M."/>
        </authorList>
    </citation>
    <scope>NUCLEOTIDE SEQUENCE [LARGE SCALE GENOMIC DNA]</scope>
    <source>
        <strain evidence="2 3">LX-B</strain>
    </source>
</reference>
<dbReference type="Proteomes" id="UP000295008">
    <property type="component" value="Unassembled WGS sequence"/>
</dbReference>
<evidence type="ECO:0000313" key="3">
    <source>
        <dbReference type="Proteomes" id="UP000295008"/>
    </source>
</evidence>
<organism evidence="2 3">
    <name type="scientific">Hydrogenispora ethanolica</name>
    <dbReference type="NCBI Taxonomy" id="1082276"/>
    <lineage>
        <taxon>Bacteria</taxon>
        <taxon>Bacillati</taxon>
        <taxon>Bacillota</taxon>
        <taxon>Hydrogenispora</taxon>
    </lineage>
</organism>
<dbReference type="Pfam" id="PF06949">
    <property type="entry name" value="DUF1292"/>
    <property type="match status" value="1"/>
</dbReference>
<dbReference type="EMBL" id="SLUN01000012">
    <property type="protein sequence ID" value="TCL69359.1"/>
    <property type="molecule type" value="Genomic_DNA"/>
</dbReference>
<dbReference type="HAMAP" id="MF_01448">
    <property type="entry name" value="UPF0473"/>
    <property type="match status" value="1"/>
</dbReference>
<accession>A0A4R1RSQ6</accession>